<dbReference type="SUPFAM" id="SSF63867">
    <property type="entry name" value="MoeA C-terminal domain-like"/>
    <property type="match status" value="1"/>
</dbReference>
<evidence type="ECO:0000256" key="2">
    <source>
        <dbReference type="ARBA" id="ARBA00002901"/>
    </source>
</evidence>
<gene>
    <name evidence="14" type="primary">moeA_2</name>
    <name evidence="14" type="ORF">JDO7802_02607</name>
</gene>
<evidence type="ECO:0000256" key="8">
    <source>
        <dbReference type="ARBA" id="ARBA00022842"/>
    </source>
</evidence>
<reference evidence="14 15" key="1">
    <citation type="submission" date="2015-07" db="EMBL/GenBank/DDBJ databases">
        <authorList>
            <person name="Noorani M."/>
        </authorList>
    </citation>
    <scope>NUCLEOTIDE SEQUENCE [LARGE SCALE GENOMIC DNA]</scope>
    <source>
        <strain evidence="14 15">CECT 7802</strain>
    </source>
</reference>
<dbReference type="InterPro" id="IPR036688">
    <property type="entry name" value="MoeA_C_domain_IV_sf"/>
</dbReference>
<keyword evidence="8 11" id="KW-0460">Magnesium</keyword>
<evidence type="ECO:0000256" key="6">
    <source>
        <dbReference type="ARBA" id="ARBA00022679"/>
    </source>
</evidence>
<dbReference type="Gene3D" id="3.40.980.10">
    <property type="entry name" value="MoaB/Mog-like domain"/>
    <property type="match status" value="1"/>
</dbReference>
<dbReference type="Gene3D" id="2.170.190.11">
    <property type="entry name" value="Molybdopterin biosynthesis moea protein, domain 3"/>
    <property type="match status" value="1"/>
</dbReference>
<evidence type="ECO:0000256" key="10">
    <source>
        <dbReference type="ARBA" id="ARBA00047317"/>
    </source>
</evidence>
<dbReference type="Gene3D" id="3.90.105.10">
    <property type="entry name" value="Molybdopterin biosynthesis moea protein, domain 2"/>
    <property type="match status" value="1"/>
</dbReference>
<evidence type="ECO:0000256" key="7">
    <source>
        <dbReference type="ARBA" id="ARBA00022723"/>
    </source>
</evidence>
<evidence type="ECO:0000256" key="9">
    <source>
        <dbReference type="ARBA" id="ARBA00023150"/>
    </source>
</evidence>
<keyword evidence="6 11" id="KW-0808">Transferase</keyword>
<evidence type="ECO:0000256" key="12">
    <source>
        <dbReference type="SAM" id="Phobius"/>
    </source>
</evidence>
<dbReference type="FunFam" id="3.40.980.10:FF:000004">
    <property type="entry name" value="Molybdopterin molybdenumtransferase"/>
    <property type="match status" value="1"/>
</dbReference>
<keyword evidence="12" id="KW-0472">Membrane</keyword>
<comment type="cofactor">
    <cofactor evidence="1 11">
        <name>Mg(2+)</name>
        <dbReference type="ChEBI" id="CHEBI:18420"/>
    </cofactor>
</comment>
<sequence length="396" mass="40785">MEGSGPVISVAAALDHLLGLVAPLPTETVTLRAAAGRVMSEPLAALHDQPPFDASAMDGYAVVKDAEPDDTFTIIGEAAAGHPFVGVLDYSDAVRIFTGAPIPPGATRVIIQEDVRRDGDRITVTGAPGDGPNIRPGGGDFAKGKVHQPRTPLGSRDSALLAAMGHGLVPVARKPVVALLMTGDELRPPGQVLAEGQITASNGYGLAAMCEAAGAEVRILPIASDTAASLSQAFRLAAGADLLITIGGASVGDHDLIADVAGDAGLDLSFHKVAMRPGKPLLAGRMGDMALVGLPGNPVSAMVCGVIFILPMLRRMQGLPNFSEILSYPLADAIAANGPRQHYMRAQVRDGRITVLDRQDSSLLSVLRDATHLVVRPPGDPARVAGEGVSALRLPA</sequence>
<keyword evidence="9 11" id="KW-0501">Molybdenum cofactor biosynthesis</keyword>
<keyword evidence="12" id="KW-1133">Transmembrane helix</keyword>
<accession>A0A0M6YJQ0</accession>
<keyword evidence="7 11" id="KW-0479">Metal-binding</keyword>
<dbReference type="Gene3D" id="2.40.340.10">
    <property type="entry name" value="MoeA, C-terminal, domain IV"/>
    <property type="match status" value="1"/>
</dbReference>
<evidence type="ECO:0000313" key="14">
    <source>
        <dbReference type="EMBL" id="CTQ50582.1"/>
    </source>
</evidence>
<dbReference type="EMBL" id="CXSU01000012">
    <property type="protein sequence ID" value="CTQ50582.1"/>
    <property type="molecule type" value="Genomic_DNA"/>
</dbReference>
<dbReference type="InterPro" id="IPR005110">
    <property type="entry name" value="MoeA_linker/N"/>
</dbReference>
<dbReference type="InterPro" id="IPR001453">
    <property type="entry name" value="MoaB/Mog_dom"/>
</dbReference>
<dbReference type="SUPFAM" id="SSF63882">
    <property type="entry name" value="MoeA N-terminal region -like"/>
    <property type="match status" value="1"/>
</dbReference>
<dbReference type="UniPathway" id="UPA00344"/>
<dbReference type="AlphaFoldDB" id="A0A0M6YJQ0"/>
<dbReference type="GO" id="GO:0061599">
    <property type="term" value="F:molybdopterin molybdotransferase activity"/>
    <property type="evidence" value="ECO:0007669"/>
    <property type="project" value="UniProtKB-UniRule"/>
</dbReference>
<evidence type="ECO:0000256" key="11">
    <source>
        <dbReference type="RuleBase" id="RU365090"/>
    </source>
</evidence>
<evidence type="ECO:0000256" key="3">
    <source>
        <dbReference type="ARBA" id="ARBA00005046"/>
    </source>
</evidence>
<name>A0A0M6YJQ0_9RHOB</name>
<dbReference type="GO" id="GO:0005829">
    <property type="term" value="C:cytosol"/>
    <property type="evidence" value="ECO:0007669"/>
    <property type="project" value="TreeGrafter"/>
</dbReference>
<dbReference type="InterPro" id="IPR038987">
    <property type="entry name" value="MoeA-like"/>
</dbReference>
<dbReference type="Pfam" id="PF03454">
    <property type="entry name" value="MoeA_C"/>
    <property type="match status" value="1"/>
</dbReference>
<dbReference type="SUPFAM" id="SSF53218">
    <property type="entry name" value="Molybdenum cofactor biosynthesis proteins"/>
    <property type="match status" value="1"/>
</dbReference>
<feature type="transmembrane region" description="Helical" evidence="12">
    <location>
        <begin position="289"/>
        <end position="313"/>
    </location>
</feature>
<feature type="domain" description="MoaB/Mog" evidence="13">
    <location>
        <begin position="178"/>
        <end position="315"/>
    </location>
</feature>
<dbReference type="Proteomes" id="UP000049222">
    <property type="component" value="Unassembled WGS sequence"/>
</dbReference>
<dbReference type="PANTHER" id="PTHR10192">
    <property type="entry name" value="MOLYBDOPTERIN BIOSYNTHESIS PROTEIN"/>
    <property type="match status" value="1"/>
</dbReference>
<dbReference type="InterPro" id="IPR005111">
    <property type="entry name" value="MoeA_C_domain_IV"/>
</dbReference>
<dbReference type="Pfam" id="PF03453">
    <property type="entry name" value="MoeA_N"/>
    <property type="match status" value="1"/>
</dbReference>
<evidence type="ECO:0000256" key="1">
    <source>
        <dbReference type="ARBA" id="ARBA00001946"/>
    </source>
</evidence>
<dbReference type="Pfam" id="PF00994">
    <property type="entry name" value="MoCF_biosynth"/>
    <property type="match status" value="1"/>
</dbReference>
<dbReference type="GO" id="GO:0006777">
    <property type="term" value="P:Mo-molybdopterin cofactor biosynthetic process"/>
    <property type="evidence" value="ECO:0007669"/>
    <property type="project" value="UniProtKB-UniRule"/>
</dbReference>
<comment type="pathway">
    <text evidence="3 11">Cofactor biosynthesis; molybdopterin biosynthesis.</text>
</comment>
<dbReference type="SMART" id="SM00852">
    <property type="entry name" value="MoCF_biosynth"/>
    <property type="match status" value="1"/>
</dbReference>
<evidence type="ECO:0000259" key="13">
    <source>
        <dbReference type="SMART" id="SM00852"/>
    </source>
</evidence>
<dbReference type="STRING" id="420998.JDO7802_02607"/>
<comment type="catalytic activity">
    <reaction evidence="10">
        <text>adenylyl-molybdopterin + molybdate = Mo-molybdopterin + AMP + H(+)</text>
        <dbReference type="Rhea" id="RHEA:35047"/>
        <dbReference type="ChEBI" id="CHEBI:15378"/>
        <dbReference type="ChEBI" id="CHEBI:36264"/>
        <dbReference type="ChEBI" id="CHEBI:62727"/>
        <dbReference type="ChEBI" id="CHEBI:71302"/>
        <dbReference type="ChEBI" id="CHEBI:456215"/>
        <dbReference type="EC" id="2.10.1.1"/>
    </reaction>
</comment>
<keyword evidence="15" id="KW-1185">Reference proteome</keyword>
<dbReference type="EC" id="2.10.1.1" evidence="11"/>
<evidence type="ECO:0000256" key="5">
    <source>
        <dbReference type="ARBA" id="ARBA00022505"/>
    </source>
</evidence>
<keyword evidence="12" id="KW-0812">Transmembrane</keyword>
<dbReference type="InterPro" id="IPR036425">
    <property type="entry name" value="MoaB/Mog-like_dom_sf"/>
</dbReference>
<proteinExistence type="inferred from homology"/>
<organism evidence="14 15">
    <name type="scientific">Jannaschia donghaensis</name>
    <dbReference type="NCBI Taxonomy" id="420998"/>
    <lineage>
        <taxon>Bacteria</taxon>
        <taxon>Pseudomonadati</taxon>
        <taxon>Pseudomonadota</taxon>
        <taxon>Alphaproteobacteria</taxon>
        <taxon>Rhodobacterales</taxon>
        <taxon>Roseobacteraceae</taxon>
        <taxon>Jannaschia</taxon>
    </lineage>
</organism>
<evidence type="ECO:0000313" key="15">
    <source>
        <dbReference type="Proteomes" id="UP000049222"/>
    </source>
</evidence>
<dbReference type="CDD" id="cd00887">
    <property type="entry name" value="MoeA"/>
    <property type="match status" value="1"/>
</dbReference>
<keyword evidence="5 11" id="KW-0500">Molybdenum</keyword>
<evidence type="ECO:0000256" key="4">
    <source>
        <dbReference type="ARBA" id="ARBA00010763"/>
    </source>
</evidence>
<dbReference type="InterPro" id="IPR036135">
    <property type="entry name" value="MoeA_linker/N_sf"/>
</dbReference>
<dbReference type="GO" id="GO:0046872">
    <property type="term" value="F:metal ion binding"/>
    <property type="evidence" value="ECO:0007669"/>
    <property type="project" value="UniProtKB-UniRule"/>
</dbReference>
<dbReference type="PANTHER" id="PTHR10192:SF5">
    <property type="entry name" value="GEPHYRIN"/>
    <property type="match status" value="1"/>
</dbReference>
<comment type="function">
    <text evidence="2 11">Catalyzes the insertion of molybdate into adenylated molybdopterin with the concomitant release of AMP.</text>
</comment>
<protein>
    <recommendedName>
        <fullName evidence="11">Molybdopterin molybdenumtransferase</fullName>
        <ecNumber evidence="11">2.10.1.1</ecNumber>
    </recommendedName>
</protein>
<comment type="similarity">
    <text evidence="4 11">Belongs to the MoeA family.</text>
</comment>